<comment type="caution">
    <text evidence="11">The sequence shown here is derived from an EMBL/GenBank/DDBJ whole genome shotgun (WGS) entry which is preliminary data.</text>
</comment>
<feature type="transmembrane region" description="Helical" evidence="10">
    <location>
        <begin position="663"/>
        <end position="681"/>
    </location>
</feature>
<accession>A0A9W8AUQ8</accession>
<dbReference type="OrthoDB" id="9986677at2759"/>
<feature type="transmembrane region" description="Helical" evidence="10">
    <location>
        <begin position="712"/>
        <end position="729"/>
    </location>
</feature>
<feature type="transmembrane region" description="Helical" evidence="10">
    <location>
        <begin position="186"/>
        <end position="206"/>
    </location>
</feature>
<evidence type="ECO:0008006" key="13">
    <source>
        <dbReference type="Google" id="ProtNLM"/>
    </source>
</evidence>
<feature type="transmembrane region" description="Helical" evidence="10">
    <location>
        <begin position="153"/>
        <end position="174"/>
    </location>
</feature>
<gene>
    <name evidence="11" type="ORF">IWQ62_000475</name>
</gene>
<feature type="transmembrane region" description="Helical" evidence="10">
    <location>
        <begin position="327"/>
        <end position="348"/>
    </location>
</feature>
<comment type="subcellular location">
    <subcellularLocation>
        <location evidence="1">Membrane</location>
        <topology evidence="1">Multi-pass membrane protein</topology>
    </subcellularLocation>
</comment>
<protein>
    <recommendedName>
        <fullName evidence="13">Oligopeptide transporter</fullName>
    </recommendedName>
</protein>
<comment type="similarity">
    <text evidence="2">Belongs to the oligopeptide OPT transporter family.</text>
</comment>
<evidence type="ECO:0000256" key="4">
    <source>
        <dbReference type="ARBA" id="ARBA00022692"/>
    </source>
</evidence>
<feature type="transmembrane region" description="Helical" evidence="10">
    <location>
        <begin position="282"/>
        <end position="307"/>
    </location>
</feature>
<dbReference type="EMBL" id="JANBPY010000034">
    <property type="protein sequence ID" value="KAJ1969667.1"/>
    <property type="molecule type" value="Genomic_DNA"/>
</dbReference>
<dbReference type="NCBIfam" id="TIGR00727">
    <property type="entry name" value="ISP4_OPT"/>
    <property type="match status" value="1"/>
</dbReference>
<evidence type="ECO:0000256" key="3">
    <source>
        <dbReference type="ARBA" id="ARBA00022448"/>
    </source>
</evidence>
<feature type="transmembrane region" description="Helical" evidence="10">
    <location>
        <begin position="510"/>
        <end position="530"/>
    </location>
</feature>
<feature type="region of interest" description="Disordered" evidence="9">
    <location>
        <begin position="1"/>
        <end position="25"/>
    </location>
</feature>
<dbReference type="AlphaFoldDB" id="A0A9W8AUQ8"/>
<evidence type="ECO:0000256" key="9">
    <source>
        <dbReference type="SAM" id="MobiDB-lite"/>
    </source>
</evidence>
<evidence type="ECO:0000256" key="10">
    <source>
        <dbReference type="SAM" id="Phobius"/>
    </source>
</evidence>
<dbReference type="InterPro" id="IPR004648">
    <property type="entry name" value="Oligpept_transpt"/>
</dbReference>
<evidence type="ECO:0000256" key="8">
    <source>
        <dbReference type="ARBA" id="ARBA00023136"/>
    </source>
</evidence>
<evidence type="ECO:0000313" key="11">
    <source>
        <dbReference type="EMBL" id="KAJ1969667.1"/>
    </source>
</evidence>
<dbReference type="InterPro" id="IPR004813">
    <property type="entry name" value="OPT"/>
</dbReference>
<evidence type="ECO:0000256" key="2">
    <source>
        <dbReference type="ARBA" id="ARBA00008807"/>
    </source>
</evidence>
<keyword evidence="6" id="KW-0653">Protein transport</keyword>
<proteinExistence type="inferred from homology"/>
<feature type="compositionally biased region" description="Low complexity" evidence="9">
    <location>
        <begin position="15"/>
        <end position="25"/>
    </location>
</feature>
<evidence type="ECO:0000256" key="7">
    <source>
        <dbReference type="ARBA" id="ARBA00022989"/>
    </source>
</evidence>
<sequence>MDTVNPGDLSVADQSPSSSRMSSPPLIEKRLVDPAAYSPVQEKVNDLYEDIDMDEDSPFEMVRAAVSNRDNPQLPSLTFRVWLLGIMFTLILSFTNQFFWFRDNPITLQVILVQLLCYPLGRLCEFLPARRYKLFNRFEFSLNPGQFSIKEHVLITAFANAGAGTAYAIDIIVIKRLWYKSAMGVGPSLMLLLSSQLIGYGLAGIVREFLVRPAAMVWPATLVNVVLFRTLHGSECHDESGDEPFRCDEAYDDASDRTKRVGYYNKLCGLLRRISSWSRIKFFWVFFTVSFVYYFFPGYLFTTLTSIPLLCLVAPNSIIANQLGDGLRGLGLLSFTFDWTIVSSSYLYSPMATPFWAACNMFFGFVVVMWIVVPIGYYSNLWGTANLPIYTAKVYDTSGQVYDINRILHDGRYDEVEYQNYGPLRLTFQFALTYGMGFATLTSVLSYIALHHGKEIWQRIRQVQLTTDDIHAKLMRRYPEVPVLWYAAVFLINVAVAIVLCEVYDVELPWWGLLLAVAVSILFIVPIGVIQAVTNQQPGLNIITEFIIGLIMPGKPIANVTFKTYGYITMAQGLSLVQDLKLGHYMKIPPRHMFICQTFGTVLAAIVQLFVAFWLMDSVEDICTDKGYPWTCRGAETFYSASVIWGLIGPIKMFGAESPYHPTLWFFLAGFLLPFPIYYLQKRYPSSWIQHIHIPLILSALGNWPPAPAIDYPMWFFYCFVFNFVVHRYHQGWWNRYTFTLSAALDAGVAIGGVLVFFIFYHNGLEISWWGNQSTLCPHGRDPLLTPSPHVIL</sequence>
<evidence type="ECO:0000313" key="12">
    <source>
        <dbReference type="Proteomes" id="UP001150925"/>
    </source>
</evidence>
<dbReference type="GO" id="GO:0035673">
    <property type="term" value="F:oligopeptide transmembrane transporter activity"/>
    <property type="evidence" value="ECO:0007669"/>
    <property type="project" value="InterPro"/>
</dbReference>
<dbReference type="GO" id="GO:0016020">
    <property type="term" value="C:membrane"/>
    <property type="evidence" value="ECO:0007669"/>
    <property type="project" value="UniProtKB-SubCell"/>
</dbReference>
<organism evidence="11 12">
    <name type="scientific">Dispira parvispora</name>
    <dbReference type="NCBI Taxonomy" id="1520584"/>
    <lineage>
        <taxon>Eukaryota</taxon>
        <taxon>Fungi</taxon>
        <taxon>Fungi incertae sedis</taxon>
        <taxon>Zoopagomycota</taxon>
        <taxon>Kickxellomycotina</taxon>
        <taxon>Dimargaritomycetes</taxon>
        <taxon>Dimargaritales</taxon>
        <taxon>Dimargaritaceae</taxon>
        <taxon>Dispira</taxon>
    </lineage>
</organism>
<feature type="transmembrane region" description="Helical" evidence="10">
    <location>
        <begin position="428"/>
        <end position="450"/>
    </location>
</feature>
<dbReference type="NCBIfam" id="TIGR00728">
    <property type="entry name" value="OPT_sfam"/>
    <property type="match status" value="1"/>
</dbReference>
<keyword evidence="4 10" id="KW-0812">Transmembrane</keyword>
<reference evidence="11" key="1">
    <citation type="submission" date="2022-07" db="EMBL/GenBank/DDBJ databases">
        <title>Phylogenomic reconstructions and comparative analyses of Kickxellomycotina fungi.</title>
        <authorList>
            <person name="Reynolds N.K."/>
            <person name="Stajich J.E."/>
            <person name="Barry K."/>
            <person name="Grigoriev I.V."/>
            <person name="Crous P."/>
            <person name="Smith M.E."/>
        </authorList>
    </citation>
    <scope>NUCLEOTIDE SEQUENCE</scope>
    <source>
        <strain evidence="11">RSA 1196</strain>
    </source>
</reference>
<feature type="transmembrane region" description="Helical" evidence="10">
    <location>
        <begin position="594"/>
        <end position="616"/>
    </location>
</feature>
<feature type="transmembrane region" description="Helical" evidence="10">
    <location>
        <begin position="483"/>
        <end position="504"/>
    </location>
</feature>
<keyword evidence="7 10" id="KW-1133">Transmembrane helix</keyword>
<feature type="transmembrane region" description="Helical" evidence="10">
    <location>
        <begin position="688"/>
        <end position="706"/>
    </location>
</feature>
<keyword evidence="5" id="KW-0571">Peptide transport</keyword>
<dbReference type="GO" id="GO:0015031">
    <property type="term" value="P:protein transport"/>
    <property type="evidence" value="ECO:0007669"/>
    <property type="project" value="UniProtKB-KW"/>
</dbReference>
<name>A0A9W8AUQ8_9FUNG</name>
<keyword evidence="12" id="KW-1185">Reference proteome</keyword>
<keyword evidence="8 10" id="KW-0472">Membrane</keyword>
<evidence type="ECO:0000256" key="6">
    <source>
        <dbReference type="ARBA" id="ARBA00022927"/>
    </source>
</evidence>
<dbReference type="Pfam" id="PF03169">
    <property type="entry name" value="OPT"/>
    <property type="match status" value="1"/>
</dbReference>
<feature type="transmembrane region" description="Helical" evidence="10">
    <location>
        <begin position="81"/>
        <end position="100"/>
    </location>
</feature>
<feature type="transmembrane region" description="Helical" evidence="10">
    <location>
        <begin position="741"/>
        <end position="761"/>
    </location>
</feature>
<dbReference type="PANTHER" id="PTHR22601">
    <property type="entry name" value="ISP4 LIKE PROTEIN"/>
    <property type="match status" value="1"/>
</dbReference>
<evidence type="ECO:0000256" key="1">
    <source>
        <dbReference type="ARBA" id="ARBA00004141"/>
    </source>
</evidence>
<dbReference type="Proteomes" id="UP001150925">
    <property type="component" value="Unassembled WGS sequence"/>
</dbReference>
<evidence type="ECO:0000256" key="5">
    <source>
        <dbReference type="ARBA" id="ARBA00022856"/>
    </source>
</evidence>
<keyword evidence="3" id="KW-0813">Transport</keyword>
<feature type="transmembrane region" description="Helical" evidence="10">
    <location>
        <begin position="355"/>
        <end position="378"/>
    </location>
</feature>